<name>A0A370DIH3_9GAMM</name>
<dbReference type="SUPFAM" id="SSF54909">
    <property type="entry name" value="Dimeric alpha+beta barrel"/>
    <property type="match status" value="1"/>
</dbReference>
<dbReference type="Proteomes" id="UP000254266">
    <property type="component" value="Unassembled WGS sequence"/>
</dbReference>
<feature type="domain" description="EthD" evidence="1">
    <location>
        <begin position="11"/>
        <end position="107"/>
    </location>
</feature>
<dbReference type="InterPro" id="IPR009799">
    <property type="entry name" value="EthD_dom"/>
</dbReference>
<gene>
    <name evidence="2" type="ORF">DIZ80_04010</name>
</gene>
<comment type="caution">
    <text evidence="2">The sequence shown here is derived from an EMBL/GenBank/DDBJ whole genome shotgun (WGS) entry which is preliminary data.</text>
</comment>
<dbReference type="NCBIfam" id="TIGR02118">
    <property type="entry name" value="EthD family reductase"/>
    <property type="match status" value="1"/>
</dbReference>
<evidence type="ECO:0000313" key="3">
    <source>
        <dbReference type="Proteomes" id="UP000254266"/>
    </source>
</evidence>
<accession>A0A370DIH3</accession>
<dbReference type="EMBL" id="QFXC01000007">
    <property type="protein sequence ID" value="RDH84643.1"/>
    <property type="molecule type" value="Genomic_DNA"/>
</dbReference>
<sequence length="120" mass="13841">MIKFIMCITRHPDMSREEFKEYWMNKHGPFFMDNAEAMGAKKYVQSHTLNTPLNEGLRTSRGMLPEYDGVAEVWFESEQALMDGMNSPEGQKLGVALMKDEGNFIDHTKSSAFIVEEHEF</sequence>
<protein>
    <submittedName>
        <fullName evidence="2">Ethyl tert-butyl ether degradation protein EthD</fullName>
    </submittedName>
</protein>
<evidence type="ECO:0000313" key="2">
    <source>
        <dbReference type="EMBL" id="RDH84643.1"/>
    </source>
</evidence>
<proteinExistence type="predicted"/>
<dbReference type="Pfam" id="PF07110">
    <property type="entry name" value="EthD"/>
    <property type="match status" value="1"/>
</dbReference>
<dbReference type="AlphaFoldDB" id="A0A370DIH3"/>
<dbReference type="InterPro" id="IPR011008">
    <property type="entry name" value="Dimeric_a/b-barrel"/>
</dbReference>
<evidence type="ECO:0000259" key="1">
    <source>
        <dbReference type="Pfam" id="PF07110"/>
    </source>
</evidence>
<dbReference type="GO" id="GO:0016491">
    <property type="term" value="F:oxidoreductase activity"/>
    <property type="evidence" value="ECO:0007669"/>
    <property type="project" value="InterPro"/>
</dbReference>
<reference evidence="2 3" key="1">
    <citation type="journal article" date="2018" name="ISME J.">
        <title>Endosymbiont genomes yield clues of tubeworm success.</title>
        <authorList>
            <person name="Li Y."/>
            <person name="Liles M.R."/>
            <person name="Halanych K.M."/>
        </authorList>
    </citation>
    <scope>NUCLEOTIDE SEQUENCE [LARGE SCALE GENOMIC DNA]</scope>
    <source>
        <strain evidence="2">A1464</strain>
    </source>
</reference>
<organism evidence="2 3">
    <name type="scientific">endosymbiont of Galathealinum brachiosum</name>
    <dbReference type="NCBI Taxonomy" id="2200906"/>
    <lineage>
        <taxon>Bacteria</taxon>
        <taxon>Pseudomonadati</taxon>
        <taxon>Pseudomonadota</taxon>
        <taxon>Gammaproteobacteria</taxon>
        <taxon>sulfur-oxidizing symbionts</taxon>
    </lineage>
</organism>
<keyword evidence="3" id="KW-1185">Reference proteome</keyword>
<dbReference type="Gene3D" id="3.30.70.100">
    <property type="match status" value="1"/>
</dbReference>